<accession>A0A921UFP6</accession>
<dbReference type="AlphaFoldDB" id="A0A921UFP6"/>
<feature type="region of interest" description="Disordered" evidence="1">
    <location>
        <begin position="38"/>
        <end position="82"/>
    </location>
</feature>
<feature type="region of interest" description="Disordered" evidence="1">
    <location>
        <begin position="1"/>
        <end position="25"/>
    </location>
</feature>
<dbReference type="Proteomes" id="UP000807115">
    <property type="component" value="Chromosome 5"/>
</dbReference>
<evidence type="ECO:0000256" key="1">
    <source>
        <dbReference type="SAM" id="MobiDB-lite"/>
    </source>
</evidence>
<gene>
    <name evidence="2" type="ORF">BDA96_05G139700</name>
</gene>
<proteinExistence type="predicted"/>
<name>A0A921UFP6_SORBI</name>
<reference evidence="2" key="2">
    <citation type="submission" date="2020-10" db="EMBL/GenBank/DDBJ databases">
        <authorList>
            <person name="Cooper E.A."/>
            <person name="Brenton Z.W."/>
            <person name="Flinn B.S."/>
            <person name="Jenkins J."/>
            <person name="Shu S."/>
            <person name="Flowers D."/>
            <person name="Luo F."/>
            <person name="Wang Y."/>
            <person name="Xia P."/>
            <person name="Barry K."/>
            <person name="Daum C."/>
            <person name="Lipzen A."/>
            <person name="Yoshinaga Y."/>
            <person name="Schmutz J."/>
            <person name="Saski C."/>
            <person name="Vermerris W."/>
            <person name="Kresovich S."/>
        </authorList>
    </citation>
    <scope>NUCLEOTIDE SEQUENCE</scope>
</reference>
<reference evidence="2" key="1">
    <citation type="journal article" date="2019" name="BMC Genomics">
        <title>A new reference genome for Sorghum bicolor reveals high levels of sequence similarity between sweet and grain genotypes: implications for the genetics of sugar metabolism.</title>
        <authorList>
            <person name="Cooper E.A."/>
            <person name="Brenton Z.W."/>
            <person name="Flinn B.S."/>
            <person name="Jenkins J."/>
            <person name="Shu S."/>
            <person name="Flowers D."/>
            <person name="Luo F."/>
            <person name="Wang Y."/>
            <person name="Xia P."/>
            <person name="Barry K."/>
            <person name="Daum C."/>
            <person name="Lipzen A."/>
            <person name="Yoshinaga Y."/>
            <person name="Schmutz J."/>
            <person name="Saski C."/>
            <person name="Vermerris W."/>
            <person name="Kresovich S."/>
        </authorList>
    </citation>
    <scope>NUCLEOTIDE SEQUENCE</scope>
</reference>
<protein>
    <submittedName>
        <fullName evidence="2">Uncharacterized protein</fullName>
    </submittedName>
</protein>
<comment type="caution">
    <text evidence="2">The sequence shown here is derived from an EMBL/GenBank/DDBJ whole genome shotgun (WGS) entry which is preliminary data.</text>
</comment>
<evidence type="ECO:0000313" key="2">
    <source>
        <dbReference type="EMBL" id="KAG0529929.1"/>
    </source>
</evidence>
<organism evidence="2 3">
    <name type="scientific">Sorghum bicolor</name>
    <name type="common">Sorghum</name>
    <name type="synonym">Sorghum vulgare</name>
    <dbReference type="NCBI Taxonomy" id="4558"/>
    <lineage>
        <taxon>Eukaryota</taxon>
        <taxon>Viridiplantae</taxon>
        <taxon>Streptophyta</taxon>
        <taxon>Embryophyta</taxon>
        <taxon>Tracheophyta</taxon>
        <taxon>Spermatophyta</taxon>
        <taxon>Magnoliopsida</taxon>
        <taxon>Liliopsida</taxon>
        <taxon>Poales</taxon>
        <taxon>Poaceae</taxon>
        <taxon>PACMAD clade</taxon>
        <taxon>Panicoideae</taxon>
        <taxon>Andropogonodae</taxon>
        <taxon>Andropogoneae</taxon>
        <taxon>Sorghinae</taxon>
        <taxon>Sorghum</taxon>
    </lineage>
</organism>
<dbReference type="EMBL" id="CM027684">
    <property type="protein sequence ID" value="KAG0529929.1"/>
    <property type="molecule type" value="Genomic_DNA"/>
</dbReference>
<sequence length="82" mass="8981">MVAGFWKGKNQQTPPLGLGNDGMPRIAESTRVPFLMKIESDDLPENDETIPPHLPRDLKAKRHKTDGSEAGAQRSGSAKKTK</sequence>
<evidence type="ECO:0000313" key="3">
    <source>
        <dbReference type="Proteomes" id="UP000807115"/>
    </source>
</evidence>